<proteinExistence type="predicted"/>
<dbReference type="PRINTS" id="PR00508">
    <property type="entry name" value="S21N4MTFRASE"/>
</dbReference>
<reference evidence="4" key="1">
    <citation type="submission" date="2013-08" db="EMBL/GenBank/DDBJ databases">
        <authorList>
            <person name="Mendez C."/>
            <person name="Richter M."/>
            <person name="Ferrer M."/>
            <person name="Sanchez J."/>
        </authorList>
    </citation>
    <scope>NUCLEOTIDE SEQUENCE</scope>
</reference>
<reference evidence="4" key="2">
    <citation type="journal article" date="2014" name="ISME J.">
        <title>Microbial stratification in low pH oxic and suboxic macroscopic growths along an acid mine drainage.</title>
        <authorList>
            <person name="Mendez-Garcia C."/>
            <person name="Mesa V."/>
            <person name="Sprenger R.R."/>
            <person name="Richter M."/>
            <person name="Diez M.S."/>
            <person name="Solano J."/>
            <person name="Bargiela R."/>
            <person name="Golyshina O.V."/>
            <person name="Manteca A."/>
            <person name="Ramos J.L."/>
            <person name="Gallego J.R."/>
            <person name="Llorente I."/>
            <person name="Martins Dos Santos V.A."/>
            <person name="Jensen O.N."/>
            <person name="Pelaez A.I."/>
            <person name="Sanchez J."/>
            <person name="Ferrer M."/>
        </authorList>
    </citation>
    <scope>NUCLEOTIDE SEQUENCE</scope>
</reference>
<dbReference type="GO" id="GO:0008170">
    <property type="term" value="F:N-methyltransferase activity"/>
    <property type="evidence" value="ECO:0007669"/>
    <property type="project" value="InterPro"/>
</dbReference>
<protein>
    <submittedName>
        <fullName evidence="4">DNA methylase N-4/N-6 domain protein</fullName>
    </submittedName>
</protein>
<evidence type="ECO:0000256" key="2">
    <source>
        <dbReference type="ARBA" id="ARBA00022679"/>
    </source>
</evidence>
<dbReference type="InterPro" id="IPR029063">
    <property type="entry name" value="SAM-dependent_MTases_sf"/>
</dbReference>
<sequence length="228" mass="25178">MIPQWDDLFRALGATDYRAMHDVLAAAWRESYRLLLPGGILAVVIGDALRTDDGRFRLWPNHAETLAAAERLGFDPLPYILWKKPTNKPNAFLGSGFLPPNAYVTLDCEFVLLFRKGRLRRFPRHDPARAASRFAPAERDRWFSQIWEDVRGAPQRGPGGRTGAFPAAIPDRLVRMFSVVGDTVLDPFAGTGTTLWAAAALGRDAVGVEWAPPVLAALRADAARRGFG</sequence>
<keyword evidence="1 4" id="KW-0489">Methyltransferase</keyword>
<evidence type="ECO:0000256" key="1">
    <source>
        <dbReference type="ARBA" id="ARBA00022603"/>
    </source>
</evidence>
<dbReference type="GO" id="GO:0032259">
    <property type="term" value="P:methylation"/>
    <property type="evidence" value="ECO:0007669"/>
    <property type="project" value="UniProtKB-KW"/>
</dbReference>
<dbReference type="InterPro" id="IPR001091">
    <property type="entry name" value="RM_Methyltransferase"/>
</dbReference>
<feature type="domain" description="DNA methylase N-4/N-6" evidence="3">
    <location>
        <begin position="16"/>
        <end position="210"/>
    </location>
</feature>
<gene>
    <name evidence="4" type="ORF">B1B_11283</name>
</gene>
<evidence type="ECO:0000259" key="3">
    <source>
        <dbReference type="Pfam" id="PF01555"/>
    </source>
</evidence>
<organism evidence="4">
    <name type="scientific">mine drainage metagenome</name>
    <dbReference type="NCBI Taxonomy" id="410659"/>
    <lineage>
        <taxon>unclassified sequences</taxon>
        <taxon>metagenomes</taxon>
        <taxon>ecological metagenomes</taxon>
    </lineage>
</organism>
<accession>T1A0A9</accession>
<evidence type="ECO:0000313" key="4">
    <source>
        <dbReference type="EMBL" id="EQD50312.1"/>
    </source>
</evidence>
<dbReference type="EMBL" id="AUZY01007312">
    <property type="protein sequence ID" value="EQD50312.1"/>
    <property type="molecule type" value="Genomic_DNA"/>
</dbReference>
<dbReference type="InterPro" id="IPR002941">
    <property type="entry name" value="DNA_methylase_N4/N6"/>
</dbReference>
<comment type="caution">
    <text evidence="4">The sequence shown here is derived from an EMBL/GenBank/DDBJ whole genome shotgun (WGS) entry which is preliminary data.</text>
</comment>
<dbReference type="Pfam" id="PF01555">
    <property type="entry name" value="N6_N4_Mtase"/>
    <property type="match status" value="1"/>
</dbReference>
<dbReference type="AlphaFoldDB" id="T1A0A9"/>
<dbReference type="Gene3D" id="3.40.50.150">
    <property type="entry name" value="Vaccinia Virus protein VP39"/>
    <property type="match status" value="1"/>
</dbReference>
<name>T1A0A9_9ZZZZ</name>
<dbReference type="SUPFAM" id="SSF53335">
    <property type="entry name" value="S-adenosyl-L-methionine-dependent methyltransferases"/>
    <property type="match status" value="1"/>
</dbReference>
<keyword evidence="2" id="KW-0808">Transferase</keyword>
<dbReference type="GO" id="GO:0003677">
    <property type="term" value="F:DNA binding"/>
    <property type="evidence" value="ECO:0007669"/>
    <property type="project" value="InterPro"/>
</dbReference>